<protein>
    <submittedName>
        <fullName evidence="3">O-acetyl-ADP-ribose deacetylase (Regulator of RNase III), contains Macro domain</fullName>
    </submittedName>
</protein>
<proteinExistence type="predicted"/>
<sequence length="351" mass="39376">MIDYVTGDILTADTEALVNTVNCVGVMGRGIALQFKNAFPENYKAYVRACDLKEVQPGRMFVFENHRLHEPKLIINFPTKRHWKGKSRLEDIDSGLVALKREIQMRNIHSVAIPPLGSGLGGLNWAEVKPRIEAVLKDIPNLRVVVYEPKGAPTPEEMVSSKSVPKMTSGRAALVVLIHRYLNGLLDPFVTLLEVHKLMYFMQEAGEPLKLRYAQANYGPYAENLRHVLKHVEGHLISGYADGGDAPDKQLELVPGAVKDAQEFLAADLHAKDRFDRVATLVDGFETPYGLELLATVHWVVTRLGATSLSDIVSKTHAWNERKRQFTDRQIKLAYRMLHERGWIPNPVASS</sequence>
<accession>A0A239E7Y0</accession>
<dbReference type="PANTHER" id="PTHR12521">
    <property type="entry name" value="PROTEIN C6ORF130"/>
    <property type="match status" value="1"/>
</dbReference>
<dbReference type="SMART" id="SM00506">
    <property type="entry name" value="A1pp"/>
    <property type="match status" value="1"/>
</dbReference>
<gene>
    <name evidence="3" type="ORF">SAMN05421770_101850</name>
</gene>
<dbReference type="InterPro" id="IPR043472">
    <property type="entry name" value="Macro_dom-like"/>
</dbReference>
<dbReference type="SUPFAM" id="SSF52949">
    <property type="entry name" value="Macro domain-like"/>
    <property type="match status" value="1"/>
</dbReference>
<dbReference type="Proteomes" id="UP000198356">
    <property type="component" value="Unassembled WGS sequence"/>
</dbReference>
<dbReference type="AlphaFoldDB" id="A0A239E7Y0"/>
<dbReference type="Pfam" id="PF01661">
    <property type="entry name" value="Macro"/>
    <property type="match status" value="1"/>
</dbReference>
<dbReference type="RefSeq" id="WP_089407120.1">
    <property type="nucleotide sequence ID" value="NZ_FZOU01000001.1"/>
</dbReference>
<dbReference type="PROSITE" id="PS51154">
    <property type="entry name" value="MACRO"/>
    <property type="match status" value="1"/>
</dbReference>
<dbReference type="OrthoDB" id="9780211at2"/>
<dbReference type="InterPro" id="IPR002589">
    <property type="entry name" value="Macro_dom"/>
</dbReference>
<dbReference type="EMBL" id="FZOU01000001">
    <property type="protein sequence ID" value="SNS40860.1"/>
    <property type="molecule type" value="Genomic_DNA"/>
</dbReference>
<keyword evidence="4" id="KW-1185">Reference proteome</keyword>
<feature type="domain" description="Macro" evidence="2">
    <location>
        <begin position="1"/>
        <end position="163"/>
    </location>
</feature>
<dbReference type="Gene3D" id="3.40.220.10">
    <property type="entry name" value="Leucine Aminopeptidase, subunit E, domain 1"/>
    <property type="match status" value="1"/>
</dbReference>
<dbReference type="InterPro" id="IPR050892">
    <property type="entry name" value="ADP-ribose_metab_enzymes"/>
</dbReference>
<name>A0A239E7Y0_9BACT</name>
<dbReference type="CDD" id="cd02901">
    <property type="entry name" value="Macro_Poa1p-like"/>
    <property type="match status" value="1"/>
</dbReference>
<evidence type="ECO:0000313" key="3">
    <source>
        <dbReference type="EMBL" id="SNS40860.1"/>
    </source>
</evidence>
<organism evidence="3 4">
    <name type="scientific">Granulicella rosea</name>
    <dbReference type="NCBI Taxonomy" id="474952"/>
    <lineage>
        <taxon>Bacteria</taxon>
        <taxon>Pseudomonadati</taxon>
        <taxon>Acidobacteriota</taxon>
        <taxon>Terriglobia</taxon>
        <taxon>Terriglobales</taxon>
        <taxon>Acidobacteriaceae</taxon>
        <taxon>Granulicella</taxon>
    </lineage>
</organism>
<evidence type="ECO:0000256" key="1">
    <source>
        <dbReference type="ARBA" id="ARBA00035885"/>
    </source>
</evidence>
<dbReference type="GO" id="GO:0140291">
    <property type="term" value="P:peptidyl-glutamate ADP-deribosylation"/>
    <property type="evidence" value="ECO:0007669"/>
    <property type="project" value="TreeGrafter"/>
</dbReference>
<comment type="catalytic activity">
    <reaction evidence="1">
        <text>an N-(ADP-alpha-D-ribosyl)-thymidine in DNA + H2O = a thymidine in DNA + ADP-D-ribose</text>
        <dbReference type="Rhea" id="RHEA:71655"/>
        <dbReference type="Rhea" id="RHEA-COMP:13556"/>
        <dbReference type="Rhea" id="RHEA-COMP:18051"/>
        <dbReference type="ChEBI" id="CHEBI:15377"/>
        <dbReference type="ChEBI" id="CHEBI:57967"/>
        <dbReference type="ChEBI" id="CHEBI:137386"/>
        <dbReference type="ChEBI" id="CHEBI:191199"/>
    </reaction>
    <physiologicalReaction direction="left-to-right" evidence="1">
        <dbReference type="Rhea" id="RHEA:71656"/>
    </physiologicalReaction>
</comment>
<dbReference type="PANTHER" id="PTHR12521:SF0">
    <property type="entry name" value="ADP-RIBOSE GLYCOHYDROLASE OARD1"/>
    <property type="match status" value="1"/>
</dbReference>
<reference evidence="3 4" key="1">
    <citation type="submission" date="2017-06" db="EMBL/GenBank/DDBJ databases">
        <authorList>
            <person name="Kim H.J."/>
            <person name="Triplett B.A."/>
        </authorList>
    </citation>
    <scope>NUCLEOTIDE SEQUENCE [LARGE SCALE GENOMIC DNA]</scope>
    <source>
        <strain evidence="3 4">DSM 18704</strain>
    </source>
</reference>
<evidence type="ECO:0000259" key="2">
    <source>
        <dbReference type="PROSITE" id="PS51154"/>
    </source>
</evidence>
<evidence type="ECO:0000313" key="4">
    <source>
        <dbReference type="Proteomes" id="UP000198356"/>
    </source>
</evidence>